<proteinExistence type="predicted"/>
<accession>A0ABP4GWN2</accession>
<evidence type="ECO:0000313" key="1">
    <source>
        <dbReference type="EMBL" id="GAA1239904.1"/>
    </source>
</evidence>
<dbReference type="InterPro" id="IPR025680">
    <property type="entry name" value="DddI"/>
</dbReference>
<dbReference type="Pfam" id="PF14430">
    <property type="entry name" value="Imm1"/>
    <property type="match status" value="1"/>
</dbReference>
<name>A0ABP4GWN2_9PSEU</name>
<evidence type="ECO:0000313" key="2">
    <source>
        <dbReference type="Proteomes" id="UP001500653"/>
    </source>
</evidence>
<dbReference type="RefSeq" id="WP_253862418.1">
    <property type="nucleotide sequence ID" value="NZ_BAAALN010000006.1"/>
</dbReference>
<sequence length="134" mass="14493">MTTAIEEQPVYDVSTIDDPDALVLMMRRLNDELTPDRAGGVVWNLLPGAESAAGLVAGVNGAVGCLTWEADDGTEFVPANGSNGGEVDYFTWDGHHFVQPPRAEVPTDTVFDAVREFVTTGRRPTCVPWTETQL</sequence>
<comment type="caution">
    <text evidence="1">The sequence shown here is derived from an EMBL/GenBank/DDBJ whole genome shotgun (WGS) entry which is preliminary data.</text>
</comment>
<evidence type="ECO:0008006" key="3">
    <source>
        <dbReference type="Google" id="ProtNLM"/>
    </source>
</evidence>
<dbReference type="EMBL" id="BAAALN010000006">
    <property type="protein sequence ID" value="GAA1239904.1"/>
    <property type="molecule type" value="Genomic_DNA"/>
</dbReference>
<keyword evidence="2" id="KW-1185">Reference proteome</keyword>
<reference evidence="2" key="1">
    <citation type="journal article" date="2019" name="Int. J. Syst. Evol. Microbiol.">
        <title>The Global Catalogue of Microorganisms (GCM) 10K type strain sequencing project: providing services to taxonomists for standard genome sequencing and annotation.</title>
        <authorList>
            <consortium name="The Broad Institute Genomics Platform"/>
            <consortium name="The Broad Institute Genome Sequencing Center for Infectious Disease"/>
            <person name="Wu L."/>
            <person name="Ma J."/>
        </authorList>
    </citation>
    <scope>NUCLEOTIDE SEQUENCE [LARGE SCALE GENOMIC DNA]</scope>
    <source>
        <strain evidence="2">JCM 13023</strain>
    </source>
</reference>
<dbReference type="Proteomes" id="UP001500653">
    <property type="component" value="Unassembled WGS sequence"/>
</dbReference>
<protein>
    <recommendedName>
        <fullName evidence="3">Immunity protein Imm1</fullName>
    </recommendedName>
</protein>
<organism evidence="1 2">
    <name type="scientific">Prauserella halophila</name>
    <dbReference type="NCBI Taxonomy" id="185641"/>
    <lineage>
        <taxon>Bacteria</taxon>
        <taxon>Bacillati</taxon>
        <taxon>Actinomycetota</taxon>
        <taxon>Actinomycetes</taxon>
        <taxon>Pseudonocardiales</taxon>
        <taxon>Pseudonocardiaceae</taxon>
        <taxon>Prauserella</taxon>
    </lineage>
</organism>
<gene>
    <name evidence="1" type="ORF">GCM10009676_25830</name>
</gene>